<comment type="caution">
    <text evidence="2">The sequence shown here is derived from an EMBL/GenBank/DDBJ whole genome shotgun (WGS) entry which is preliminary data.</text>
</comment>
<protein>
    <submittedName>
        <fullName evidence="2">Uncharacterized protein</fullName>
    </submittedName>
</protein>
<feature type="compositionally biased region" description="Basic and acidic residues" evidence="1">
    <location>
        <begin position="140"/>
        <end position="176"/>
    </location>
</feature>
<reference evidence="2" key="1">
    <citation type="submission" date="2023-07" db="EMBL/GenBank/DDBJ databases">
        <title>Chromosome-level Genome Assembly of Striped Snakehead (Channa striata).</title>
        <authorList>
            <person name="Liu H."/>
        </authorList>
    </citation>
    <scope>NUCLEOTIDE SEQUENCE</scope>
    <source>
        <strain evidence="2">Gz</strain>
        <tissue evidence="2">Muscle</tissue>
    </source>
</reference>
<sequence length="176" mass="19705">METERWPRVRAFNFMRVYKAAALSDAATRRTLYPISHTHPPCGSCCAVSVWVSEPIALIHANVSAVLRDRRRSSSLRATGSRALSAERLRAAATRIVYPGVNVGRAEKRKHDDAVGKGYASQGVDRQPGVRTGAPQLRGGRCDRYARAQSHADRERQRSPHQAQRERIPQPDRVRE</sequence>
<evidence type="ECO:0000256" key="1">
    <source>
        <dbReference type="SAM" id="MobiDB-lite"/>
    </source>
</evidence>
<dbReference type="EMBL" id="JAUPFM010000024">
    <property type="protein sequence ID" value="KAK2814714.1"/>
    <property type="molecule type" value="Genomic_DNA"/>
</dbReference>
<dbReference type="Proteomes" id="UP001187415">
    <property type="component" value="Unassembled WGS sequence"/>
</dbReference>
<organism evidence="2 3">
    <name type="scientific">Channa striata</name>
    <name type="common">Snakehead murrel</name>
    <name type="synonym">Ophicephalus striatus</name>
    <dbReference type="NCBI Taxonomy" id="64152"/>
    <lineage>
        <taxon>Eukaryota</taxon>
        <taxon>Metazoa</taxon>
        <taxon>Chordata</taxon>
        <taxon>Craniata</taxon>
        <taxon>Vertebrata</taxon>
        <taxon>Euteleostomi</taxon>
        <taxon>Actinopterygii</taxon>
        <taxon>Neopterygii</taxon>
        <taxon>Teleostei</taxon>
        <taxon>Neoteleostei</taxon>
        <taxon>Acanthomorphata</taxon>
        <taxon>Anabantaria</taxon>
        <taxon>Anabantiformes</taxon>
        <taxon>Channoidei</taxon>
        <taxon>Channidae</taxon>
        <taxon>Channa</taxon>
    </lineage>
</organism>
<evidence type="ECO:0000313" key="2">
    <source>
        <dbReference type="EMBL" id="KAK2814714.1"/>
    </source>
</evidence>
<accession>A0AA88LMK0</accession>
<dbReference type="AlphaFoldDB" id="A0AA88LMK0"/>
<proteinExistence type="predicted"/>
<name>A0AA88LMK0_CHASR</name>
<gene>
    <name evidence="2" type="ORF">Q5P01_000548</name>
</gene>
<keyword evidence="3" id="KW-1185">Reference proteome</keyword>
<evidence type="ECO:0000313" key="3">
    <source>
        <dbReference type="Proteomes" id="UP001187415"/>
    </source>
</evidence>
<feature type="region of interest" description="Disordered" evidence="1">
    <location>
        <begin position="108"/>
        <end position="176"/>
    </location>
</feature>